<dbReference type="Gene3D" id="2.130.10.10">
    <property type="entry name" value="YVTN repeat-like/Quinoprotein amine dehydrogenase"/>
    <property type="match status" value="3"/>
</dbReference>
<dbReference type="GeneTree" id="ENSGT00940000161635"/>
<dbReference type="SUPFAM" id="SSF50998">
    <property type="entry name" value="Quinoprotein alcohol dehydrogenase-like"/>
    <property type="match status" value="1"/>
</dbReference>
<proteinExistence type="predicted"/>
<dbReference type="SUPFAM" id="SSF52540">
    <property type="entry name" value="P-loop containing nucleoside triphosphate hydrolases"/>
    <property type="match status" value="1"/>
</dbReference>
<dbReference type="Proteomes" id="UP000261540">
    <property type="component" value="Unplaced"/>
</dbReference>
<dbReference type="Gene3D" id="3.40.50.300">
    <property type="entry name" value="P-loop containing nucleotide triphosphate hydrolases"/>
    <property type="match status" value="1"/>
</dbReference>
<dbReference type="PROSITE" id="PS50294">
    <property type="entry name" value="WD_REPEATS_REGION"/>
    <property type="match status" value="2"/>
</dbReference>
<feature type="region of interest" description="Disordered" evidence="4">
    <location>
        <begin position="1469"/>
        <end position="1496"/>
    </location>
</feature>
<keyword evidence="2" id="KW-0677">Repeat</keyword>
<sequence length="1508" mass="168628">MSSERDALLEKAYPELQAFCQSLGLVFEVVDLKWGVCHVVAVDHMTTELCLEEIQSCKRVSVGPSITVLLGNCYGHRPIPRLIPENEFELLLAKLAQNEEGIRFLSQWFWKDDNSALPTYVLWQLTEARILGLLRTAALQASEEGELSTEQKQKYFKSVSEWEIGQGLLGIQTNNQHAVVFVRELPRLKKNKSQGALSKFVDFTADGLVDTEAQDLLSALKARIYATCSGFLNLHCLELRKGRIDPGCKEHASYLQSFCEQFVSQMKAKIKWATAQTPDQEWCWLLKEISHHLVLSSTKCAVFCGREHLLGRICLHMWESASDSHSPLVVYGPSGIGKTALLCKLAQEMRGVLGPKAVVVLRLLGSSPLSSDISSVLRSISLQICGACSLPLPNSLTTNNYEALKRFFHLTLTRVSQKRQPLLIILDGLDCLSKTCHAHRLYWLPKEIPPNVHLVVSTQENSQHILNNLEGLIEPKNFFEVEQLTFDQGKDVIHAYMSKMKRCLTPEQHNVILSIIQISGNPLLLMLALNTARHWASYTPVSEEQLGTTLQQAVYILLQGLEEKHGKLLVGSALGYIVSSRDGASEAELRDLLSLDDEVLAEVYQYKLPINHTAVRLPPLLWTRLRHDIDEYLLEKEADGIKVLGFYNRHFTEMVQEMYLSSEQRTKRHQVFSEYFLGRWSQGRVKHLQLPSFQTKLNADRKVISQPLWFAEGVANKRKLRELPYHLIHGGSWQELRQEVIGKTVSWLWCQTTTCGVASVIEDLSLCLEVHDCPEIELVRDMFLLMKPTFDNPSVFYTEIFARLYSLAEMYPYVIGRLYSQCRDWFDSSPNPILVPSCGFFQSPGGPLKTVLTGSQKGITGMDICQEKRLLAAGSTDGSVIVWHLDDLGVAHTLTGHTGAVLQVKIVSRGARCLSLACDGTLRLWSLLSGRQLRILDEFSTDAQLQIHVVEGMPLFCSSCGTKIKAWHLETAEPLFQLEGAGEELIMLGFLDEELAVLSNRGRLTLYDSSTGVEKTQACLTTDLQNLILVSSQGSQDVARLSSPVSFLILSGDEKLLCAGNTQDVLNSMQRFLAQAFQHEDAVWTAAIPDHRRVLITGSEDHVIRVWCLSTGDLLDSFVGMGARVTGLVTYGDTVIAASSDAPPLKLWQLNYKHKTESCFPASRALMTMSHDGEKACFLQHGDRTQVILWDCLTAETIAVSSEVSCMELAQKKKLLFCGVKTGTILIYPLANSPETLCIPPPETLPTVCCMAVSQAEDRMAVAYQESICVFEITERDGFPGVEGPFQTLPLSLLHSPISCMALLSECRLLKGSNCGEVTLYDFKNTCVTSLGRHQTKITCITVSRTESLALIGSQDSVQRLWSLSPLRLHYTMEHQVSIQGVLCSAFSENGQYIFTGSQDRTIKVWDVISGNLLVIQYVYAPVTRILPYKEGFVAVSQLGHVIKEKFQCPRQVNLQCSRLQHIQRQYKITRRERDPETPPSTTAKTTEQKSAQPQLAKTTSLHTCCVL</sequence>
<feature type="repeat" description="WD" evidence="3">
    <location>
        <begin position="1382"/>
        <end position="1416"/>
    </location>
</feature>
<dbReference type="InterPro" id="IPR001680">
    <property type="entry name" value="WD40_rpt"/>
</dbReference>
<keyword evidence="8" id="KW-1185">Reference proteome</keyword>
<dbReference type="SMART" id="SM00320">
    <property type="entry name" value="WD40"/>
    <property type="match status" value="7"/>
</dbReference>
<dbReference type="InterPro" id="IPR043365">
    <property type="entry name" value="NWD1"/>
</dbReference>
<feature type="repeat" description="WD" evidence="3">
    <location>
        <begin position="1076"/>
        <end position="1117"/>
    </location>
</feature>
<dbReference type="SUPFAM" id="SSF69304">
    <property type="entry name" value="Tricorn protease N-terminal domain"/>
    <property type="match status" value="1"/>
</dbReference>
<feature type="repeat" description="WD" evidence="3">
    <location>
        <begin position="852"/>
        <end position="893"/>
    </location>
</feature>
<feature type="repeat" description="WD" evidence="3">
    <location>
        <begin position="894"/>
        <end position="935"/>
    </location>
</feature>
<feature type="domain" description="NACHT" evidence="5">
    <location>
        <begin position="327"/>
        <end position="498"/>
    </location>
</feature>
<evidence type="ECO:0000313" key="7">
    <source>
        <dbReference type="Ensembl" id="ENSPKIP00000018022.1"/>
    </source>
</evidence>
<evidence type="ECO:0000256" key="1">
    <source>
        <dbReference type="ARBA" id="ARBA00022574"/>
    </source>
</evidence>
<feature type="compositionally biased region" description="Polar residues" evidence="4">
    <location>
        <begin position="1480"/>
        <end position="1496"/>
    </location>
</feature>
<dbReference type="Pfam" id="PF05729">
    <property type="entry name" value="NACHT"/>
    <property type="match status" value="1"/>
</dbReference>
<evidence type="ECO:0000256" key="4">
    <source>
        <dbReference type="SAM" id="MobiDB-lite"/>
    </source>
</evidence>
<dbReference type="PANTHER" id="PTHR45013">
    <property type="entry name" value="NACHT DOMAIN- AND WD REPEAT-CONTAINING PROTEIN 1"/>
    <property type="match status" value="1"/>
</dbReference>
<keyword evidence="1 3" id="KW-0853">WD repeat</keyword>
<dbReference type="InterPro" id="IPR027417">
    <property type="entry name" value="P-loop_NTPase"/>
</dbReference>
<reference evidence="7" key="1">
    <citation type="submission" date="2025-08" db="UniProtKB">
        <authorList>
            <consortium name="Ensembl"/>
        </authorList>
    </citation>
    <scope>IDENTIFICATION</scope>
</reference>
<dbReference type="PRINTS" id="PR00320">
    <property type="entry name" value="GPROTEINBRPT"/>
</dbReference>
<dbReference type="InterPro" id="IPR020472">
    <property type="entry name" value="WD40_PAC1"/>
</dbReference>
<dbReference type="InterPro" id="IPR019775">
    <property type="entry name" value="WD40_repeat_CS"/>
</dbReference>
<dbReference type="Pfam" id="PF25469">
    <property type="entry name" value="WHD_NWD1"/>
    <property type="match status" value="1"/>
</dbReference>
<protein>
    <submittedName>
        <fullName evidence="7">NACHT and WD repeat domain containing 1</fullName>
    </submittedName>
</protein>
<evidence type="ECO:0000256" key="2">
    <source>
        <dbReference type="ARBA" id="ARBA00022737"/>
    </source>
</evidence>
<feature type="repeat" description="WD" evidence="3">
    <location>
        <begin position="1331"/>
        <end position="1372"/>
    </location>
</feature>
<feature type="domain" description="NWD1/2-like winged helix-turn-helix" evidence="6">
    <location>
        <begin position="553"/>
        <end position="665"/>
    </location>
</feature>
<dbReference type="InterPro" id="IPR015943">
    <property type="entry name" value="WD40/YVTN_repeat-like_dom_sf"/>
</dbReference>
<dbReference type="PROSITE" id="PS50082">
    <property type="entry name" value="WD_REPEATS_2"/>
    <property type="match status" value="5"/>
</dbReference>
<dbReference type="PROSITE" id="PS00678">
    <property type="entry name" value="WD_REPEATS_1"/>
    <property type="match status" value="1"/>
</dbReference>
<dbReference type="Pfam" id="PF00400">
    <property type="entry name" value="WD40"/>
    <property type="match status" value="4"/>
</dbReference>
<evidence type="ECO:0000313" key="8">
    <source>
        <dbReference type="Proteomes" id="UP000261540"/>
    </source>
</evidence>
<evidence type="ECO:0000259" key="5">
    <source>
        <dbReference type="Pfam" id="PF05729"/>
    </source>
</evidence>
<dbReference type="InterPro" id="IPR057588">
    <property type="entry name" value="NWD1/2-like_WH"/>
</dbReference>
<dbReference type="STRING" id="1676925.ENSPKIP00000018022"/>
<dbReference type="InterPro" id="IPR011047">
    <property type="entry name" value="Quinoprotein_ADH-like_sf"/>
</dbReference>
<dbReference type="Ensembl" id="ENSPKIT00000042549.1">
    <property type="protein sequence ID" value="ENSPKIP00000018022.1"/>
    <property type="gene ID" value="ENSPKIG00000003695.1"/>
</dbReference>
<accession>A0A3B3RHD2</accession>
<reference evidence="7" key="2">
    <citation type="submission" date="2025-09" db="UniProtKB">
        <authorList>
            <consortium name="Ensembl"/>
        </authorList>
    </citation>
    <scope>IDENTIFICATION</scope>
</reference>
<organism evidence="7 8">
    <name type="scientific">Paramormyrops kingsleyae</name>
    <dbReference type="NCBI Taxonomy" id="1676925"/>
    <lineage>
        <taxon>Eukaryota</taxon>
        <taxon>Metazoa</taxon>
        <taxon>Chordata</taxon>
        <taxon>Craniata</taxon>
        <taxon>Vertebrata</taxon>
        <taxon>Euteleostomi</taxon>
        <taxon>Actinopterygii</taxon>
        <taxon>Neopterygii</taxon>
        <taxon>Teleostei</taxon>
        <taxon>Osteoglossocephala</taxon>
        <taxon>Osteoglossomorpha</taxon>
        <taxon>Osteoglossiformes</taxon>
        <taxon>Mormyridae</taxon>
        <taxon>Paramormyrops</taxon>
    </lineage>
</organism>
<name>A0A3B3RHD2_9TELE</name>
<evidence type="ECO:0000256" key="3">
    <source>
        <dbReference type="PROSITE-ProRule" id="PRU00221"/>
    </source>
</evidence>
<evidence type="ECO:0000259" key="6">
    <source>
        <dbReference type="Pfam" id="PF25469"/>
    </source>
</evidence>
<dbReference type="PANTHER" id="PTHR45013:SF1">
    <property type="entry name" value="NACHT DOMAIN- AND WD REPEAT-CONTAINING PROTEIN 1"/>
    <property type="match status" value="1"/>
</dbReference>
<dbReference type="InterPro" id="IPR007111">
    <property type="entry name" value="NACHT_NTPase"/>
</dbReference>